<reference evidence="6 7" key="1">
    <citation type="journal article" date="2019" name="Genome Biol. Evol.">
        <title>Insights into the evolution of the New World diploid cottons (Gossypium, subgenus Houzingenia) based on genome sequencing.</title>
        <authorList>
            <person name="Grover C.E."/>
            <person name="Arick M.A. 2nd"/>
            <person name="Thrash A."/>
            <person name="Conover J.L."/>
            <person name="Sanders W.S."/>
            <person name="Peterson D.G."/>
            <person name="Frelichowski J.E."/>
            <person name="Scheffler J.A."/>
            <person name="Scheffler B.E."/>
            <person name="Wendel J.F."/>
        </authorList>
    </citation>
    <scope>NUCLEOTIDE SEQUENCE [LARGE SCALE GENOMIC DNA]</scope>
    <source>
        <strain evidence="6">5</strain>
        <tissue evidence="6">Leaf</tissue>
    </source>
</reference>
<keyword evidence="4" id="KW-1133">Transmembrane helix</keyword>
<feature type="transmembrane region" description="Helical" evidence="4">
    <location>
        <begin position="7"/>
        <end position="25"/>
    </location>
</feature>
<keyword evidence="4" id="KW-0472">Membrane</keyword>
<feature type="domain" description="Bulb-type lectin" evidence="5">
    <location>
        <begin position="25"/>
        <end position="124"/>
    </location>
</feature>
<organism evidence="6 7">
    <name type="scientific">Gossypium gossypioides</name>
    <name type="common">Mexican cotton</name>
    <name type="synonym">Selera gossypioides</name>
    <dbReference type="NCBI Taxonomy" id="34282"/>
    <lineage>
        <taxon>Eukaryota</taxon>
        <taxon>Viridiplantae</taxon>
        <taxon>Streptophyta</taxon>
        <taxon>Embryophyta</taxon>
        <taxon>Tracheophyta</taxon>
        <taxon>Spermatophyta</taxon>
        <taxon>Magnoliopsida</taxon>
        <taxon>eudicotyledons</taxon>
        <taxon>Gunneridae</taxon>
        <taxon>Pentapetalae</taxon>
        <taxon>rosids</taxon>
        <taxon>malvids</taxon>
        <taxon>Malvales</taxon>
        <taxon>Malvaceae</taxon>
        <taxon>Malvoideae</taxon>
        <taxon>Gossypium</taxon>
    </lineage>
</organism>
<dbReference type="EMBL" id="JABEZY010000002">
    <property type="protein sequence ID" value="MBA0733468.1"/>
    <property type="molecule type" value="Genomic_DNA"/>
</dbReference>
<keyword evidence="4" id="KW-0812">Transmembrane</keyword>
<dbReference type="AlphaFoldDB" id="A0A7J9BB17"/>
<protein>
    <recommendedName>
        <fullName evidence="5">Bulb-type lectin domain-containing protein</fullName>
    </recommendedName>
</protein>
<keyword evidence="1" id="KW-0732">Signal</keyword>
<dbReference type="Pfam" id="PF01453">
    <property type="entry name" value="B_lectin"/>
    <property type="match status" value="1"/>
</dbReference>
<comment type="caution">
    <text evidence="6">The sequence shown here is derived from an EMBL/GenBank/DDBJ whole genome shotgun (WGS) entry which is preliminary data.</text>
</comment>
<dbReference type="InterPro" id="IPR001480">
    <property type="entry name" value="Bulb-type_lectin_dom"/>
</dbReference>
<evidence type="ECO:0000256" key="4">
    <source>
        <dbReference type="SAM" id="Phobius"/>
    </source>
</evidence>
<sequence length="124" mass="13425">IGKTISCPVLLSLISSFYLLFAIVLDTITPSKSIKDPEFIISHNGIFRLGFFSLANSSNHDGNLIVLNGKTEILWSSNVTNIAPNATTAQLSNLGNLVLSNGDDAGSILWESFQHPCNVFLQTM</sequence>
<accession>A0A7J9BB17</accession>
<feature type="non-terminal residue" evidence="6">
    <location>
        <position position="124"/>
    </location>
</feature>
<dbReference type="InterPro" id="IPR036426">
    <property type="entry name" value="Bulb-type_lectin_dom_sf"/>
</dbReference>
<keyword evidence="3" id="KW-0325">Glycoprotein</keyword>
<evidence type="ECO:0000313" key="6">
    <source>
        <dbReference type="EMBL" id="MBA0733468.1"/>
    </source>
</evidence>
<gene>
    <name evidence="6" type="ORF">Gogos_017485</name>
</gene>
<dbReference type="SMART" id="SM00108">
    <property type="entry name" value="B_lectin"/>
    <property type="match status" value="1"/>
</dbReference>
<proteinExistence type="predicted"/>
<name>A0A7J9BB17_GOSGO</name>
<dbReference type="Proteomes" id="UP000593579">
    <property type="component" value="Unassembled WGS sequence"/>
</dbReference>
<evidence type="ECO:0000313" key="7">
    <source>
        <dbReference type="Proteomes" id="UP000593579"/>
    </source>
</evidence>
<keyword evidence="7" id="KW-1185">Reference proteome</keyword>
<dbReference type="PANTHER" id="PTHR32444:SF198">
    <property type="entry name" value="BULB-TYPE LECTIN DOMAIN-CONTAINING PROTEIN"/>
    <property type="match status" value="1"/>
</dbReference>
<feature type="non-terminal residue" evidence="6">
    <location>
        <position position="1"/>
    </location>
</feature>
<evidence type="ECO:0000256" key="2">
    <source>
        <dbReference type="ARBA" id="ARBA00023157"/>
    </source>
</evidence>
<dbReference type="PROSITE" id="PS50927">
    <property type="entry name" value="BULB_LECTIN"/>
    <property type="match status" value="1"/>
</dbReference>
<evidence type="ECO:0000259" key="5">
    <source>
        <dbReference type="PROSITE" id="PS50927"/>
    </source>
</evidence>
<dbReference type="PANTHER" id="PTHR32444">
    <property type="entry name" value="BULB-TYPE LECTIN DOMAIN-CONTAINING PROTEIN"/>
    <property type="match status" value="1"/>
</dbReference>
<dbReference type="Gene3D" id="2.90.10.30">
    <property type="match status" value="1"/>
</dbReference>
<keyword evidence="2" id="KW-1015">Disulfide bond</keyword>
<dbReference type="OrthoDB" id="1000473at2759"/>
<evidence type="ECO:0000256" key="3">
    <source>
        <dbReference type="ARBA" id="ARBA00023180"/>
    </source>
</evidence>
<dbReference type="SUPFAM" id="SSF51110">
    <property type="entry name" value="alpha-D-mannose-specific plant lectins"/>
    <property type="match status" value="1"/>
</dbReference>
<evidence type="ECO:0000256" key="1">
    <source>
        <dbReference type="ARBA" id="ARBA00022729"/>
    </source>
</evidence>